<evidence type="ECO:0000256" key="1">
    <source>
        <dbReference type="SAM" id="MobiDB-lite"/>
    </source>
</evidence>
<reference evidence="2 3" key="1">
    <citation type="journal article" date="2019" name="Int. J. Syst. Evol. Microbiol.">
        <title>The Global Catalogue of Microorganisms (GCM) 10K type strain sequencing project: providing services to taxonomists for standard genome sequencing and annotation.</title>
        <authorList>
            <consortium name="The Broad Institute Genomics Platform"/>
            <consortium name="The Broad Institute Genome Sequencing Center for Infectious Disease"/>
            <person name="Wu L."/>
            <person name="Ma J."/>
        </authorList>
    </citation>
    <scope>NUCLEOTIDE SEQUENCE [LARGE SCALE GENOMIC DNA]</scope>
    <source>
        <strain evidence="2 3">JCM 3053</strain>
    </source>
</reference>
<name>A0ABN3DAW3_9ACTN</name>
<organism evidence="2 3">
    <name type="scientific">Streptomyces indiaensis</name>
    <dbReference type="NCBI Taxonomy" id="284033"/>
    <lineage>
        <taxon>Bacteria</taxon>
        <taxon>Bacillati</taxon>
        <taxon>Actinomycetota</taxon>
        <taxon>Actinomycetes</taxon>
        <taxon>Kitasatosporales</taxon>
        <taxon>Streptomycetaceae</taxon>
        <taxon>Streptomyces</taxon>
    </lineage>
</organism>
<protein>
    <submittedName>
        <fullName evidence="2">Uncharacterized protein</fullName>
    </submittedName>
</protein>
<comment type="caution">
    <text evidence="2">The sequence shown here is derived from an EMBL/GenBank/DDBJ whole genome shotgun (WGS) entry which is preliminary data.</text>
</comment>
<accession>A0ABN3DAW3</accession>
<dbReference type="Proteomes" id="UP001501474">
    <property type="component" value="Unassembled WGS sequence"/>
</dbReference>
<evidence type="ECO:0000313" key="3">
    <source>
        <dbReference type="Proteomes" id="UP001501474"/>
    </source>
</evidence>
<sequence>MHSPQSRESGAAADAPPGPENPNTAQAAATSAAYFVILFMPSSLTDPPEHPHPGNCLVFQGVYPRAAPRGPHRTPRAES</sequence>
<keyword evidence="3" id="KW-1185">Reference proteome</keyword>
<gene>
    <name evidence="2" type="ORF">GCM10010104_17930</name>
</gene>
<dbReference type="EMBL" id="BAAART010000040">
    <property type="protein sequence ID" value="GAA2226226.1"/>
    <property type="molecule type" value="Genomic_DNA"/>
</dbReference>
<proteinExistence type="predicted"/>
<feature type="region of interest" description="Disordered" evidence="1">
    <location>
        <begin position="1"/>
        <end position="27"/>
    </location>
</feature>
<evidence type="ECO:0000313" key="2">
    <source>
        <dbReference type="EMBL" id="GAA2226226.1"/>
    </source>
</evidence>